<dbReference type="Pfam" id="PF00672">
    <property type="entry name" value="HAMP"/>
    <property type="match status" value="2"/>
</dbReference>
<dbReference type="InterPro" id="IPR004090">
    <property type="entry name" value="Chemotax_Me-accpt_rcpt"/>
</dbReference>
<dbReference type="Proteomes" id="UP001597216">
    <property type="component" value="Unassembled WGS sequence"/>
</dbReference>
<dbReference type="PANTHER" id="PTHR43531">
    <property type="entry name" value="PROTEIN ICFG"/>
    <property type="match status" value="1"/>
</dbReference>
<evidence type="ECO:0000256" key="2">
    <source>
        <dbReference type="ARBA" id="ARBA00029447"/>
    </source>
</evidence>
<feature type="domain" description="HAMP" evidence="7">
    <location>
        <begin position="234"/>
        <end position="287"/>
    </location>
</feature>
<dbReference type="PANTHER" id="PTHR43531:SF11">
    <property type="entry name" value="METHYL-ACCEPTING CHEMOTAXIS PROTEIN 3"/>
    <property type="match status" value="1"/>
</dbReference>
<dbReference type="EMBL" id="JBHTLQ010000016">
    <property type="protein sequence ID" value="MFD1190728.1"/>
    <property type="molecule type" value="Genomic_DNA"/>
</dbReference>
<keyword evidence="5" id="KW-1133">Transmembrane helix</keyword>
<dbReference type="InterPro" id="IPR004089">
    <property type="entry name" value="MCPsignal_dom"/>
</dbReference>
<dbReference type="Pfam" id="PF00015">
    <property type="entry name" value="MCPsignal"/>
    <property type="match status" value="1"/>
</dbReference>
<feature type="domain" description="HAMP" evidence="7">
    <location>
        <begin position="315"/>
        <end position="367"/>
    </location>
</feature>
<reference evidence="9" key="1">
    <citation type="journal article" date="2019" name="Int. J. Syst. Evol. Microbiol.">
        <title>The Global Catalogue of Microorganisms (GCM) 10K type strain sequencing project: providing services to taxonomists for standard genome sequencing and annotation.</title>
        <authorList>
            <consortium name="The Broad Institute Genomics Platform"/>
            <consortium name="The Broad Institute Genome Sequencing Center for Infectious Disease"/>
            <person name="Wu L."/>
            <person name="Ma J."/>
        </authorList>
    </citation>
    <scope>NUCLEOTIDE SEQUENCE [LARGE SCALE GENOMIC DNA]</scope>
    <source>
        <strain evidence="9">CCUG 55074</strain>
    </source>
</reference>
<dbReference type="PROSITE" id="PS50885">
    <property type="entry name" value="HAMP"/>
    <property type="match status" value="2"/>
</dbReference>
<evidence type="ECO:0000256" key="5">
    <source>
        <dbReference type="SAM" id="Phobius"/>
    </source>
</evidence>
<dbReference type="SUPFAM" id="SSF158472">
    <property type="entry name" value="HAMP domain-like"/>
    <property type="match status" value="1"/>
</dbReference>
<evidence type="ECO:0000259" key="6">
    <source>
        <dbReference type="PROSITE" id="PS50111"/>
    </source>
</evidence>
<dbReference type="SMART" id="SM00304">
    <property type="entry name" value="HAMP"/>
    <property type="match status" value="2"/>
</dbReference>
<dbReference type="SUPFAM" id="SSF58104">
    <property type="entry name" value="Methyl-accepting chemotaxis protein (MCP) signaling domain"/>
    <property type="match status" value="1"/>
</dbReference>
<evidence type="ECO:0000256" key="3">
    <source>
        <dbReference type="PROSITE-ProRule" id="PRU00284"/>
    </source>
</evidence>
<comment type="caution">
    <text evidence="8">The sequence shown here is derived from an EMBL/GenBank/DDBJ whole genome shotgun (WGS) entry which is preliminary data.</text>
</comment>
<evidence type="ECO:0000256" key="1">
    <source>
        <dbReference type="ARBA" id="ARBA00022500"/>
    </source>
</evidence>
<feature type="transmembrane region" description="Helical" evidence="5">
    <location>
        <begin position="211"/>
        <end position="229"/>
    </location>
</feature>
<dbReference type="CDD" id="cd06225">
    <property type="entry name" value="HAMP"/>
    <property type="match status" value="1"/>
</dbReference>
<keyword evidence="5" id="KW-0812">Transmembrane</keyword>
<keyword evidence="5" id="KW-0472">Membrane</keyword>
<keyword evidence="9" id="KW-1185">Reference proteome</keyword>
<gene>
    <name evidence="8" type="ORF">ACFQ27_09070</name>
</gene>
<keyword evidence="1" id="KW-0145">Chemotaxis</keyword>
<dbReference type="PROSITE" id="PS50111">
    <property type="entry name" value="CHEMOTAXIS_TRANSDUC_2"/>
    <property type="match status" value="1"/>
</dbReference>
<dbReference type="RefSeq" id="WP_377353344.1">
    <property type="nucleotide sequence ID" value="NZ_JBHTLQ010000016.1"/>
</dbReference>
<name>A0ABW3T1C8_9CAUL</name>
<dbReference type="InterPro" id="IPR051310">
    <property type="entry name" value="MCP_chemotaxis"/>
</dbReference>
<evidence type="ECO:0000259" key="7">
    <source>
        <dbReference type="PROSITE" id="PS50885"/>
    </source>
</evidence>
<proteinExistence type="inferred from homology"/>
<sequence>MSGMSAGGRRTGRIERFLVGAILGLVVISAGQAAVSALYGEVQHVQRSRENARDQRVAADLAELSVLQKQVQLEIVQVQQFLTDVSATRGLSGLDDGWTEADKNAQAFQRDVQHAQDLAKSLNAQELATALAAVEAKFPAYYATGQKMARGYVDGGPEVGNQVMPEFDAASEALATEVDRAAATLQTARAELKKADLVHEEVLAKTQRTTGAIYVIVALAAAVWGIFLIQSLRRRVIKPMGELANYMGVLAEGDYDRPIPLAVTDDEFGRMVGSVAVFREAAMERKTARLQQEEERSLAEQAKAERDAERQQSDAERARVVRTLADALSSLSDGDLTVRIEAQLATEYAELKSDFNAAALKLAQTIASIRDSAGSVGVGADQISAAADDLSRRTERQAASLEETAAALDEITVMVKNTARSAQEAQQKVAATHDEARTTAQAVTAAVTKVGEIEQSSAQIGRIIGVIDEIAFQTNLLALNAGVEAARAGEAGKGFAVVASEVRALAQRSADAAKEIKGLIGASTQLVGEGVQLVGQAGGALDRILVQMDGVATLVRTISASAEEQSVGLSEVNSAVNQMDQVTQQNAAMVEETTAAAHSLKGQAQVLDELVSAFRLAAQAQANARRAA</sequence>
<evidence type="ECO:0000256" key="4">
    <source>
        <dbReference type="SAM" id="MobiDB-lite"/>
    </source>
</evidence>
<accession>A0ABW3T1C8</accession>
<dbReference type="CDD" id="cd11386">
    <property type="entry name" value="MCP_signal"/>
    <property type="match status" value="1"/>
</dbReference>
<dbReference type="SMART" id="SM00283">
    <property type="entry name" value="MA"/>
    <property type="match status" value="1"/>
</dbReference>
<dbReference type="PRINTS" id="PR00260">
    <property type="entry name" value="CHEMTRNSDUCR"/>
</dbReference>
<feature type="domain" description="Methyl-accepting transducer" evidence="6">
    <location>
        <begin position="372"/>
        <end position="601"/>
    </location>
</feature>
<evidence type="ECO:0000313" key="8">
    <source>
        <dbReference type="EMBL" id="MFD1190728.1"/>
    </source>
</evidence>
<organism evidence="8 9">
    <name type="scientific">Phenylobacterium conjunctum</name>
    <dbReference type="NCBI Taxonomy" id="1298959"/>
    <lineage>
        <taxon>Bacteria</taxon>
        <taxon>Pseudomonadati</taxon>
        <taxon>Pseudomonadota</taxon>
        <taxon>Alphaproteobacteria</taxon>
        <taxon>Caulobacterales</taxon>
        <taxon>Caulobacteraceae</taxon>
        <taxon>Phenylobacterium</taxon>
    </lineage>
</organism>
<dbReference type="Gene3D" id="1.10.287.950">
    <property type="entry name" value="Methyl-accepting chemotaxis protein"/>
    <property type="match status" value="1"/>
</dbReference>
<evidence type="ECO:0000313" key="9">
    <source>
        <dbReference type="Proteomes" id="UP001597216"/>
    </source>
</evidence>
<protein>
    <submittedName>
        <fullName evidence="8">Methyl-accepting chemotaxis protein</fullName>
    </submittedName>
</protein>
<dbReference type="InterPro" id="IPR003660">
    <property type="entry name" value="HAMP_dom"/>
</dbReference>
<dbReference type="Gene3D" id="6.10.340.10">
    <property type="match status" value="1"/>
</dbReference>
<keyword evidence="3" id="KW-0807">Transducer</keyword>
<feature type="region of interest" description="Disordered" evidence="4">
    <location>
        <begin position="289"/>
        <end position="316"/>
    </location>
</feature>
<comment type="similarity">
    <text evidence="2">Belongs to the methyl-accepting chemotaxis (MCP) protein family.</text>
</comment>